<dbReference type="EMBL" id="LRGB01002343">
    <property type="protein sequence ID" value="KZS08119.1"/>
    <property type="molecule type" value="Genomic_DNA"/>
</dbReference>
<evidence type="ECO:0000256" key="1">
    <source>
        <dbReference type="SAM" id="MobiDB-lite"/>
    </source>
</evidence>
<dbReference type="AlphaFoldDB" id="A0A164QWF7"/>
<organism evidence="2 3">
    <name type="scientific">Daphnia magna</name>
    <dbReference type="NCBI Taxonomy" id="35525"/>
    <lineage>
        <taxon>Eukaryota</taxon>
        <taxon>Metazoa</taxon>
        <taxon>Ecdysozoa</taxon>
        <taxon>Arthropoda</taxon>
        <taxon>Crustacea</taxon>
        <taxon>Branchiopoda</taxon>
        <taxon>Diplostraca</taxon>
        <taxon>Cladocera</taxon>
        <taxon>Anomopoda</taxon>
        <taxon>Daphniidae</taxon>
        <taxon>Daphnia</taxon>
    </lineage>
</organism>
<evidence type="ECO:0000313" key="3">
    <source>
        <dbReference type="Proteomes" id="UP000076858"/>
    </source>
</evidence>
<feature type="region of interest" description="Disordered" evidence="1">
    <location>
        <begin position="1"/>
        <end position="36"/>
    </location>
</feature>
<dbReference type="Proteomes" id="UP000076858">
    <property type="component" value="Unassembled WGS sequence"/>
</dbReference>
<name>A0A164QWF7_9CRUS</name>
<accession>A0A164QWF7</accession>
<reference evidence="2 3" key="1">
    <citation type="submission" date="2016-03" db="EMBL/GenBank/DDBJ databases">
        <title>EvidentialGene: Evidence-directed Construction of Genes on Genomes.</title>
        <authorList>
            <person name="Gilbert D.G."/>
            <person name="Choi J.-H."/>
            <person name="Mockaitis K."/>
            <person name="Colbourne J."/>
            <person name="Pfrender M."/>
        </authorList>
    </citation>
    <scope>NUCLEOTIDE SEQUENCE [LARGE SCALE GENOMIC DNA]</scope>
    <source>
        <strain evidence="2 3">Xinb3</strain>
        <tissue evidence="2">Complete organism</tissue>
    </source>
</reference>
<comment type="caution">
    <text evidence="2">The sequence shown here is derived from an EMBL/GenBank/DDBJ whole genome shotgun (WGS) entry which is preliminary data.</text>
</comment>
<gene>
    <name evidence="2" type="ORF">APZ42_028012</name>
</gene>
<protein>
    <submittedName>
        <fullName evidence="2">Uncharacterized protein</fullName>
    </submittedName>
</protein>
<feature type="compositionally biased region" description="Polar residues" evidence="1">
    <location>
        <begin position="9"/>
        <end position="20"/>
    </location>
</feature>
<proteinExistence type="predicted"/>
<keyword evidence="3" id="KW-1185">Reference proteome</keyword>
<feature type="compositionally biased region" description="Basic and acidic residues" evidence="1">
    <location>
        <begin position="21"/>
        <end position="36"/>
    </location>
</feature>
<sequence length="51" mass="6170">MRVSDERTTPFSHKSFQSQGEKQKSKWDRTQPEAENEIKEIHSFRMNNIFK</sequence>
<evidence type="ECO:0000313" key="2">
    <source>
        <dbReference type="EMBL" id="KZS08119.1"/>
    </source>
</evidence>